<reference evidence="7 8" key="1">
    <citation type="journal article" date="2019" name="Sci. Rep.">
        <title>Comparative genomics of chytrid fungi reveal insights into the obligate biotrophic and pathogenic lifestyle of Synchytrium endobioticum.</title>
        <authorList>
            <person name="van de Vossenberg B.T.L.H."/>
            <person name="Warris S."/>
            <person name="Nguyen H.D.T."/>
            <person name="van Gent-Pelzer M.P.E."/>
            <person name="Joly D.L."/>
            <person name="van de Geest H.C."/>
            <person name="Bonants P.J.M."/>
            <person name="Smith D.S."/>
            <person name="Levesque C.A."/>
            <person name="van der Lee T.A.J."/>
        </authorList>
    </citation>
    <scope>NUCLEOTIDE SEQUENCE [LARGE SCALE GENOMIC DNA]</scope>
    <source>
        <strain evidence="7 8">JEL517</strain>
    </source>
</reference>
<dbReference type="Gene3D" id="2.10.110.10">
    <property type="entry name" value="Cysteine Rich Protein"/>
    <property type="match status" value="1"/>
</dbReference>
<accession>A0A507C981</accession>
<feature type="region of interest" description="Disordered" evidence="5">
    <location>
        <begin position="412"/>
        <end position="465"/>
    </location>
</feature>
<feature type="compositionally biased region" description="Polar residues" evidence="5">
    <location>
        <begin position="322"/>
        <end position="335"/>
    </location>
</feature>
<feature type="compositionally biased region" description="Polar residues" evidence="5">
    <location>
        <begin position="427"/>
        <end position="448"/>
    </location>
</feature>
<gene>
    <name evidence="7" type="ORF">SmJEL517_g00699</name>
</gene>
<dbReference type="PROSITE" id="PS50023">
    <property type="entry name" value="LIM_DOMAIN_2"/>
    <property type="match status" value="1"/>
</dbReference>
<evidence type="ECO:0000256" key="4">
    <source>
        <dbReference type="PROSITE-ProRule" id="PRU00125"/>
    </source>
</evidence>
<dbReference type="RefSeq" id="XP_031027538.1">
    <property type="nucleotide sequence ID" value="XM_031166628.1"/>
</dbReference>
<dbReference type="AlphaFoldDB" id="A0A507C981"/>
<dbReference type="GeneID" id="42001925"/>
<evidence type="ECO:0000259" key="6">
    <source>
        <dbReference type="PROSITE" id="PS50023"/>
    </source>
</evidence>
<comment type="caution">
    <text evidence="7">The sequence shown here is derived from an EMBL/GenBank/DDBJ whole genome shotgun (WGS) entry which is preliminary data.</text>
</comment>
<dbReference type="Pfam" id="PF00412">
    <property type="entry name" value="LIM"/>
    <property type="match status" value="1"/>
</dbReference>
<dbReference type="OrthoDB" id="8062037at2759"/>
<dbReference type="EMBL" id="QEAO01000002">
    <property type="protein sequence ID" value="TPX37627.1"/>
    <property type="molecule type" value="Genomic_DNA"/>
</dbReference>
<feature type="compositionally biased region" description="Low complexity" evidence="5">
    <location>
        <begin position="538"/>
        <end position="561"/>
    </location>
</feature>
<keyword evidence="8" id="KW-1185">Reference proteome</keyword>
<dbReference type="PANTHER" id="PTHR24206">
    <property type="entry name" value="OS06G0237300 PROTEIN"/>
    <property type="match status" value="1"/>
</dbReference>
<name>A0A507C981_9FUNG</name>
<evidence type="ECO:0000256" key="5">
    <source>
        <dbReference type="SAM" id="MobiDB-lite"/>
    </source>
</evidence>
<sequence>MTITDRLQYFQKLEATSPAKDSSPSSATPTSATTATTSAATNNATDEFVSLKERLRRYEASSSAASIVPTPKPTTTTTSRAIERPFERANNVAASVPKTTAAAAARPTATARAPIVNSVARHDDSAHIRSGSAAAAGTVNAYTSSVSSSGGNVSSSAAPVKPLAASKASSGSQGNLASGGKKCELCAKTVYFMEEISLDNKYFHKTCLKCTHCHSTLRLGNLAAMNGNYYCKPHFKELFRLKGNYSEGFGAEDPKKAWISRNTEEATRPTPAATVAAGRASISSASNSSPTTTINSITSPRAAESDSSNTSLKDRLQKYNEMANTTAETPATASRRSVGARESISTPSAYVAPRKSIATTSGYVRNSVAARKSVSHEQPITVGSVRASVAAREGTPIRESTTVNVRASVAARESMSTRASVSERPHNTTTRTSVSERISTINNNNSNELAHHQSEFRRESSTQTALEREEARLTRHVSLNKGVNRGRNSVAGSSPAVRVEETIVEPRSSVAAAINDAETVGARSEASTLFREDVAEQVVAEQAEQQEEQQQQEVEEQQQQQVEEEQL</sequence>
<dbReference type="GO" id="GO:0046872">
    <property type="term" value="F:metal ion binding"/>
    <property type="evidence" value="ECO:0007669"/>
    <property type="project" value="UniProtKB-KW"/>
</dbReference>
<dbReference type="InterPro" id="IPR001781">
    <property type="entry name" value="Znf_LIM"/>
</dbReference>
<dbReference type="SMART" id="SM00132">
    <property type="entry name" value="LIM"/>
    <property type="match status" value="1"/>
</dbReference>
<feature type="region of interest" description="Disordered" evidence="5">
    <location>
        <begin position="538"/>
        <end position="567"/>
    </location>
</feature>
<keyword evidence="2 4" id="KW-0862">Zinc</keyword>
<evidence type="ECO:0000256" key="3">
    <source>
        <dbReference type="ARBA" id="ARBA00023038"/>
    </source>
</evidence>
<dbReference type="FunFam" id="2.10.110.10:FF:000002">
    <property type="entry name" value="LIM domain and actin-binding 1"/>
    <property type="match status" value="1"/>
</dbReference>
<dbReference type="Proteomes" id="UP000319731">
    <property type="component" value="Unassembled WGS sequence"/>
</dbReference>
<keyword evidence="3 4" id="KW-0440">LIM domain</keyword>
<dbReference type="CDD" id="cd09358">
    <property type="entry name" value="LIM_Mical_like"/>
    <property type="match status" value="1"/>
</dbReference>
<feature type="compositionally biased region" description="Low complexity" evidence="5">
    <location>
        <begin position="268"/>
        <end position="300"/>
    </location>
</feature>
<feature type="domain" description="LIM zinc-binding" evidence="6">
    <location>
        <begin position="181"/>
        <end position="241"/>
    </location>
</feature>
<evidence type="ECO:0000256" key="2">
    <source>
        <dbReference type="ARBA" id="ARBA00022833"/>
    </source>
</evidence>
<feature type="region of interest" description="Disordered" evidence="5">
    <location>
        <begin position="15"/>
        <end position="43"/>
    </location>
</feature>
<feature type="compositionally biased region" description="Basic and acidic residues" evidence="5">
    <location>
        <begin position="449"/>
        <end position="465"/>
    </location>
</feature>
<proteinExistence type="predicted"/>
<feature type="region of interest" description="Disordered" evidence="5">
    <location>
        <begin position="261"/>
        <end position="343"/>
    </location>
</feature>
<dbReference type="SUPFAM" id="SSF57716">
    <property type="entry name" value="Glucocorticoid receptor-like (DNA-binding domain)"/>
    <property type="match status" value="2"/>
</dbReference>
<evidence type="ECO:0000313" key="8">
    <source>
        <dbReference type="Proteomes" id="UP000319731"/>
    </source>
</evidence>
<evidence type="ECO:0000313" key="7">
    <source>
        <dbReference type="EMBL" id="TPX37627.1"/>
    </source>
</evidence>
<dbReference type="PROSITE" id="PS00478">
    <property type="entry name" value="LIM_DOMAIN_1"/>
    <property type="match status" value="1"/>
</dbReference>
<evidence type="ECO:0000256" key="1">
    <source>
        <dbReference type="ARBA" id="ARBA00022723"/>
    </source>
</evidence>
<dbReference type="STRING" id="1806994.A0A507C981"/>
<protein>
    <recommendedName>
        <fullName evidence="6">LIM zinc-binding domain-containing protein</fullName>
    </recommendedName>
</protein>
<organism evidence="7 8">
    <name type="scientific">Synchytrium microbalum</name>
    <dbReference type="NCBI Taxonomy" id="1806994"/>
    <lineage>
        <taxon>Eukaryota</taxon>
        <taxon>Fungi</taxon>
        <taxon>Fungi incertae sedis</taxon>
        <taxon>Chytridiomycota</taxon>
        <taxon>Chytridiomycota incertae sedis</taxon>
        <taxon>Chytridiomycetes</taxon>
        <taxon>Synchytriales</taxon>
        <taxon>Synchytriaceae</taxon>
        <taxon>Synchytrium</taxon>
    </lineage>
</organism>
<keyword evidence="1 4" id="KW-0479">Metal-binding</keyword>